<protein>
    <submittedName>
        <fullName evidence="2">Uncharacterized protein</fullName>
    </submittedName>
</protein>
<organism evidence="2 3">
    <name type="scientific">Caenorhabditis nigoni</name>
    <dbReference type="NCBI Taxonomy" id="1611254"/>
    <lineage>
        <taxon>Eukaryota</taxon>
        <taxon>Metazoa</taxon>
        <taxon>Ecdysozoa</taxon>
        <taxon>Nematoda</taxon>
        <taxon>Chromadorea</taxon>
        <taxon>Rhabditida</taxon>
        <taxon>Rhabditina</taxon>
        <taxon>Rhabditomorpha</taxon>
        <taxon>Rhabditoidea</taxon>
        <taxon>Rhabditidae</taxon>
        <taxon>Peloderinae</taxon>
        <taxon>Caenorhabditis</taxon>
    </lineage>
</organism>
<dbReference type="AlphaFoldDB" id="A0A2G5U5G8"/>
<dbReference type="EMBL" id="PDUG01000004">
    <property type="protein sequence ID" value="PIC34790.1"/>
    <property type="molecule type" value="Genomic_DNA"/>
</dbReference>
<dbReference type="Proteomes" id="UP000230233">
    <property type="component" value="Chromosome IV"/>
</dbReference>
<reference evidence="3" key="1">
    <citation type="submission" date="2017-10" db="EMBL/GenBank/DDBJ databases">
        <title>Rapid genome shrinkage in a self-fertile nematode reveals novel sperm competition proteins.</title>
        <authorList>
            <person name="Yin D."/>
            <person name="Schwarz E.M."/>
            <person name="Thomas C.G."/>
            <person name="Felde R.L."/>
            <person name="Korf I.F."/>
            <person name="Cutter A.D."/>
            <person name="Schartner C.M."/>
            <person name="Ralston E.J."/>
            <person name="Meyer B.J."/>
            <person name="Haag E.S."/>
        </authorList>
    </citation>
    <scope>NUCLEOTIDE SEQUENCE [LARGE SCALE GENOMIC DNA]</scope>
    <source>
        <strain evidence="3">JU1422</strain>
    </source>
</reference>
<keyword evidence="3" id="KW-1185">Reference proteome</keyword>
<gene>
    <name evidence="2" type="primary">Cni-T04B2.3</name>
    <name evidence="2" type="synonym">Cnig_chr_IV.g14341</name>
    <name evidence="2" type="ORF">B9Z55_014341</name>
</gene>
<feature type="compositionally biased region" description="Basic and acidic residues" evidence="1">
    <location>
        <begin position="1"/>
        <end position="11"/>
    </location>
</feature>
<comment type="caution">
    <text evidence="2">The sequence shown here is derived from an EMBL/GenBank/DDBJ whole genome shotgun (WGS) entry which is preliminary data.</text>
</comment>
<evidence type="ECO:0000313" key="3">
    <source>
        <dbReference type="Proteomes" id="UP000230233"/>
    </source>
</evidence>
<evidence type="ECO:0000256" key="1">
    <source>
        <dbReference type="SAM" id="MobiDB-lite"/>
    </source>
</evidence>
<name>A0A2G5U5G8_9PELO</name>
<feature type="region of interest" description="Disordered" evidence="1">
    <location>
        <begin position="1"/>
        <end position="23"/>
    </location>
</feature>
<evidence type="ECO:0000313" key="2">
    <source>
        <dbReference type="EMBL" id="PIC34790.1"/>
    </source>
</evidence>
<dbReference type="OrthoDB" id="5919013at2759"/>
<accession>A0A2G5U5G8</accession>
<proteinExistence type="predicted"/>
<sequence length="133" mass="15183">MSRVFLEEADRPPPAYYQNNNLDEQKPLKIVPFQTPDPEKWISAPEFVPRSKQLADAFGFPTTDFDRNIPESVPFDPNYYDYSLQNPFVPQTMPVPPPFNGIPPGYTANMTTINREWSILDSESVADFVLNLA</sequence>